<name>A0A1J0WJ54_9RHOB</name>
<keyword evidence="1" id="KW-1133">Transmembrane helix</keyword>
<keyword evidence="1" id="KW-0472">Membrane</keyword>
<accession>A0A1J0WJ54</accession>
<evidence type="ECO:0000313" key="3">
    <source>
        <dbReference type="Proteomes" id="UP000181897"/>
    </source>
</evidence>
<dbReference type="OrthoDB" id="9812349at2"/>
<organism evidence="2 3">
    <name type="scientific">Sulfitobacter alexandrii</name>
    <dbReference type="NCBI Taxonomy" id="1917485"/>
    <lineage>
        <taxon>Bacteria</taxon>
        <taxon>Pseudomonadati</taxon>
        <taxon>Pseudomonadota</taxon>
        <taxon>Alphaproteobacteria</taxon>
        <taxon>Rhodobacterales</taxon>
        <taxon>Roseobacteraceae</taxon>
        <taxon>Sulfitobacter</taxon>
    </lineage>
</organism>
<dbReference type="EMBL" id="CP018076">
    <property type="protein sequence ID" value="APE44346.1"/>
    <property type="molecule type" value="Genomic_DNA"/>
</dbReference>
<protein>
    <submittedName>
        <fullName evidence="2">DUF805 domain-containing protein</fullName>
    </submittedName>
</protein>
<dbReference type="Proteomes" id="UP000181897">
    <property type="component" value="Chromosome"/>
</dbReference>
<dbReference type="GO" id="GO:0005886">
    <property type="term" value="C:plasma membrane"/>
    <property type="evidence" value="ECO:0007669"/>
    <property type="project" value="TreeGrafter"/>
</dbReference>
<reference evidence="2 3" key="1">
    <citation type="submission" date="2016-11" db="EMBL/GenBank/DDBJ databases">
        <title>Complete genome sequence of Sulfitobacter sp. AM1-D1, a toxic bacteria associated with marine dinoflagellate Alexandrium minutum in East China Sea.</title>
        <authorList>
            <person name="Yang Q."/>
            <person name="Zhang X."/>
            <person name="Tian X."/>
        </authorList>
    </citation>
    <scope>NUCLEOTIDE SEQUENCE [LARGE SCALE GENOMIC DNA]</scope>
    <source>
        <strain evidence="2 3">AM1-D1</strain>
    </source>
</reference>
<dbReference type="InterPro" id="IPR008523">
    <property type="entry name" value="DUF805"/>
</dbReference>
<feature type="transmembrane region" description="Helical" evidence="1">
    <location>
        <begin position="26"/>
        <end position="48"/>
    </location>
</feature>
<feature type="transmembrane region" description="Helical" evidence="1">
    <location>
        <begin position="97"/>
        <end position="123"/>
    </location>
</feature>
<dbReference type="KEGG" id="suam:BOO69_13740"/>
<dbReference type="RefSeq" id="WP_071972688.1">
    <property type="nucleotide sequence ID" value="NZ_CP018076.1"/>
</dbReference>
<sequence>MTFAQAVRTCLRRYATFSGRAPRPEYWYFALFGFLGSLLLGFVDSALFGDPVLLTAPGTVTVDNGGPIASVFGLAILIPSLAVGWRRMHDTGRSGLYLLYPLIVLVGIGMFASFAGVFGHVMAGDLGGIFVGAFGIVLMLAAIVALISPFLVIWWLTRPSQPGPNVYGPNPREVSQ</sequence>
<feature type="transmembrane region" description="Helical" evidence="1">
    <location>
        <begin position="129"/>
        <end position="156"/>
    </location>
</feature>
<evidence type="ECO:0000256" key="1">
    <source>
        <dbReference type="SAM" id="Phobius"/>
    </source>
</evidence>
<dbReference type="AlphaFoldDB" id="A0A1J0WJ54"/>
<evidence type="ECO:0000313" key="2">
    <source>
        <dbReference type="EMBL" id="APE44346.1"/>
    </source>
</evidence>
<keyword evidence="1" id="KW-0812">Transmembrane</keyword>
<proteinExistence type="predicted"/>
<keyword evidence="3" id="KW-1185">Reference proteome</keyword>
<dbReference type="PANTHER" id="PTHR34980">
    <property type="entry name" value="INNER MEMBRANE PROTEIN-RELATED-RELATED"/>
    <property type="match status" value="1"/>
</dbReference>
<dbReference type="PANTHER" id="PTHR34980:SF2">
    <property type="entry name" value="INNER MEMBRANE PROTEIN YHAH-RELATED"/>
    <property type="match status" value="1"/>
</dbReference>
<feature type="transmembrane region" description="Helical" evidence="1">
    <location>
        <begin position="68"/>
        <end position="85"/>
    </location>
</feature>
<dbReference type="Pfam" id="PF05656">
    <property type="entry name" value="DUF805"/>
    <property type="match status" value="1"/>
</dbReference>
<dbReference type="STRING" id="1917485.BOO69_13740"/>
<gene>
    <name evidence="2" type="ORF">BOO69_13740</name>
</gene>